<protein>
    <submittedName>
        <fullName evidence="1">Uncharacterized protein</fullName>
    </submittedName>
</protein>
<dbReference type="EMBL" id="BMAU01021422">
    <property type="protein sequence ID" value="GFY34148.1"/>
    <property type="molecule type" value="Genomic_DNA"/>
</dbReference>
<name>A0A8X6WFL8_TRICX</name>
<comment type="caution">
    <text evidence="1">The sequence shown here is derived from an EMBL/GenBank/DDBJ whole genome shotgun (WGS) entry which is preliminary data.</text>
</comment>
<dbReference type="AlphaFoldDB" id="A0A8X6WFL8"/>
<reference evidence="1" key="1">
    <citation type="submission" date="2020-08" db="EMBL/GenBank/DDBJ databases">
        <title>Multicomponent nature underlies the extraordinary mechanical properties of spider dragline silk.</title>
        <authorList>
            <person name="Kono N."/>
            <person name="Nakamura H."/>
            <person name="Mori M."/>
            <person name="Yoshida Y."/>
            <person name="Ohtoshi R."/>
            <person name="Malay A.D."/>
            <person name="Moran D.A.P."/>
            <person name="Tomita M."/>
            <person name="Numata K."/>
            <person name="Arakawa K."/>
        </authorList>
    </citation>
    <scope>NUCLEOTIDE SEQUENCE</scope>
</reference>
<dbReference type="Proteomes" id="UP000887159">
    <property type="component" value="Unassembled WGS sequence"/>
</dbReference>
<sequence length="75" mass="8525">MKTGSKIIESLIDNRIKDNRIDQQHETTPLRSKGDIEDVSSELNNGVKGCTSWLKGPEFYCSLRVKHLIKPVQDL</sequence>
<accession>A0A8X6WFL8</accession>
<keyword evidence="2" id="KW-1185">Reference proteome</keyword>
<gene>
    <name evidence="1" type="ORF">TNCV_2504511</name>
</gene>
<evidence type="ECO:0000313" key="2">
    <source>
        <dbReference type="Proteomes" id="UP000887159"/>
    </source>
</evidence>
<proteinExistence type="predicted"/>
<evidence type="ECO:0000313" key="1">
    <source>
        <dbReference type="EMBL" id="GFY34148.1"/>
    </source>
</evidence>
<organism evidence="1 2">
    <name type="scientific">Trichonephila clavipes</name>
    <name type="common">Golden silk orbweaver</name>
    <name type="synonym">Nephila clavipes</name>
    <dbReference type="NCBI Taxonomy" id="2585209"/>
    <lineage>
        <taxon>Eukaryota</taxon>
        <taxon>Metazoa</taxon>
        <taxon>Ecdysozoa</taxon>
        <taxon>Arthropoda</taxon>
        <taxon>Chelicerata</taxon>
        <taxon>Arachnida</taxon>
        <taxon>Araneae</taxon>
        <taxon>Araneomorphae</taxon>
        <taxon>Entelegynae</taxon>
        <taxon>Araneoidea</taxon>
        <taxon>Nephilidae</taxon>
        <taxon>Trichonephila</taxon>
    </lineage>
</organism>